<proteinExistence type="predicted"/>
<dbReference type="RefSeq" id="XP_046009691.1">
    <property type="nucleotide sequence ID" value="XM_046148632.1"/>
</dbReference>
<accession>A0A9P8Y2R3</accession>
<dbReference type="EMBL" id="JAGTJQ010000008">
    <property type="protein sequence ID" value="KAH7026474.1"/>
    <property type="molecule type" value="Genomic_DNA"/>
</dbReference>
<gene>
    <name evidence="1" type="ORF">B0I36DRAFT_159014</name>
</gene>
<dbReference type="AlphaFoldDB" id="A0A9P8Y2R3"/>
<sequence length="184" mass="20454">MSNMHVGARRAIESNRLIFMELRSQPRLSRRRVAAVPVASCHLPTLILRSGYYLPVFQDVPCKSSWQRPAQSCPLAAGLPHSAQTSCSVNPEQRQIAMTSRPGRTWGKHNLVEGWPRNSKNRVSLLSACRNPAFDLLAGPSGRLVVAADLRRRAFVTLSRTSIARRESTCQVSQAGSLVRVRRI</sequence>
<comment type="caution">
    <text evidence="1">The sequence shown here is derived from an EMBL/GenBank/DDBJ whole genome shotgun (WGS) entry which is preliminary data.</text>
</comment>
<organism evidence="1 2">
    <name type="scientific">Microdochium trichocladiopsis</name>
    <dbReference type="NCBI Taxonomy" id="1682393"/>
    <lineage>
        <taxon>Eukaryota</taxon>
        <taxon>Fungi</taxon>
        <taxon>Dikarya</taxon>
        <taxon>Ascomycota</taxon>
        <taxon>Pezizomycotina</taxon>
        <taxon>Sordariomycetes</taxon>
        <taxon>Xylariomycetidae</taxon>
        <taxon>Xylariales</taxon>
        <taxon>Microdochiaceae</taxon>
        <taxon>Microdochium</taxon>
    </lineage>
</organism>
<reference evidence="1" key="1">
    <citation type="journal article" date="2021" name="Nat. Commun.">
        <title>Genetic determinants of endophytism in the Arabidopsis root mycobiome.</title>
        <authorList>
            <person name="Mesny F."/>
            <person name="Miyauchi S."/>
            <person name="Thiergart T."/>
            <person name="Pickel B."/>
            <person name="Atanasova L."/>
            <person name="Karlsson M."/>
            <person name="Huettel B."/>
            <person name="Barry K.W."/>
            <person name="Haridas S."/>
            <person name="Chen C."/>
            <person name="Bauer D."/>
            <person name="Andreopoulos W."/>
            <person name="Pangilinan J."/>
            <person name="LaButti K."/>
            <person name="Riley R."/>
            <person name="Lipzen A."/>
            <person name="Clum A."/>
            <person name="Drula E."/>
            <person name="Henrissat B."/>
            <person name="Kohler A."/>
            <person name="Grigoriev I.V."/>
            <person name="Martin F.M."/>
            <person name="Hacquard S."/>
        </authorList>
    </citation>
    <scope>NUCLEOTIDE SEQUENCE</scope>
    <source>
        <strain evidence="1">MPI-CAGE-CH-0230</strain>
    </source>
</reference>
<name>A0A9P8Y2R3_9PEZI</name>
<dbReference type="GeneID" id="70178178"/>
<dbReference type="Proteomes" id="UP000756346">
    <property type="component" value="Unassembled WGS sequence"/>
</dbReference>
<protein>
    <submittedName>
        <fullName evidence="1">Uncharacterized protein</fullName>
    </submittedName>
</protein>
<keyword evidence="2" id="KW-1185">Reference proteome</keyword>
<evidence type="ECO:0000313" key="2">
    <source>
        <dbReference type="Proteomes" id="UP000756346"/>
    </source>
</evidence>
<evidence type="ECO:0000313" key="1">
    <source>
        <dbReference type="EMBL" id="KAH7026474.1"/>
    </source>
</evidence>